<keyword evidence="11" id="KW-1185">Reference proteome</keyword>
<comment type="catalytic activity">
    <reaction evidence="7">
        <text>guanosine(2069) in 23S rRNA + S-adenosyl-L-methionine = N(2)-methylguanosine(2069) in 23S rRNA + S-adenosyl-L-homocysteine + H(+)</text>
        <dbReference type="Rhea" id="RHEA:43772"/>
        <dbReference type="Rhea" id="RHEA-COMP:10688"/>
        <dbReference type="Rhea" id="RHEA-COMP:10689"/>
        <dbReference type="ChEBI" id="CHEBI:15378"/>
        <dbReference type="ChEBI" id="CHEBI:57856"/>
        <dbReference type="ChEBI" id="CHEBI:59789"/>
        <dbReference type="ChEBI" id="CHEBI:74269"/>
        <dbReference type="ChEBI" id="CHEBI:74481"/>
        <dbReference type="EC" id="2.1.1.264"/>
    </reaction>
</comment>
<dbReference type="HAMAP" id="MF_01858">
    <property type="entry name" value="23SrRNA_methyltr_KL"/>
    <property type="match status" value="1"/>
</dbReference>
<protein>
    <recommendedName>
        <fullName evidence="7">Ribosomal RNA large subunit methyltransferase K/L</fullName>
    </recommendedName>
    <domain>
        <recommendedName>
            <fullName evidence="7">23S rRNA m2G2445 methyltransferase</fullName>
            <ecNumber evidence="7">2.1.1.173</ecNumber>
        </recommendedName>
        <alternativeName>
            <fullName evidence="7">rRNA (guanine-N(2)-)-methyltransferase RlmL</fullName>
        </alternativeName>
    </domain>
    <domain>
        <recommendedName>
            <fullName evidence="7">23S rRNA m7G2069 methyltransferase</fullName>
            <ecNumber evidence="7">2.1.1.264</ecNumber>
        </recommendedName>
        <alternativeName>
            <fullName evidence="7">rRNA (guanine-N(7)-)-methyltransferase RlmK</fullName>
        </alternativeName>
    </domain>
</protein>
<organism evidence="10 11">
    <name type="scientific">Moritella yayanosii</name>
    <dbReference type="NCBI Taxonomy" id="69539"/>
    <lineage>
        <taxon>Bacteria</taxon>
        <taxon>Pseudomonadati</taxon>
        <taxon>Pseudomonadota</taxon>
        <taxon>Gammaproteobacteria</taxon>
        <taxon>Alteromonadales</taxon>
        <taxon>Moritellaceae</taxon>
        <taxon>Moritella</taxon>
    </lineage>
</organism>
<dbReference type="Gene3D" id="3.30.750.80">
    <property type="entry name" value="RNA methyltransferase domain (HRMD) like"/>
    <property type="match status" value="1"/>
</dbReference>
<gene>
    <name evidence="10" type="primary">ycbY</name>
    <name evidence="7" type="synonym">rlmL</name>
    <name evidence="10" type="ORF">MORIYA_0737</name>
</gene>
<evidence type="ECO:0000256" key="3">
    <source>
        <dbReference type="ARBA" id="ARBA00022603"/>
    </source>
</evidence>
<evidence type="ECO:0000256" key="7">
    <source>
        <dbReference type="HAMAP-Rule" id="MF_01858"/>
    </source>
</evidence>
<keyword evidence="1 7" id="KW-0963">Cytoplasm</keyword>
<dbReference type="Gene3D" id="3.30.2130.30">
    <property type="match status" value="1"/>
</dbReference>
<dbReference type="CDD" id="cd11715">
    <property type="entry name" value="THUMP_AdoMetMT"/>
    <property type="match status" value="1"/>
</dbReference>
<proteinExistence type="inferred from homology"/>
<dbReference type="Pfam" id="PF02926">
    <property type="entry name" value="THUMP"/>
    <property type="match status" value="1"/>
</dbReference>
<dbReference type="AlphaFoldDB" id="A0A330LSX9"/>
<feature type="domain" description="THUMP" evidence="9">
    <location>
        <begin position="46"/>
        <end position="157"/>
    </location>
</feature>
<evidence type="ECO:0000313" key="10">
    <source>
        <dbReference type="EMBL" id="SQD77215.1"/>
    </source>
</evidence>
<dbReference type="RefSeq" id="WP_112712734.1">
    <property type="nucleotide sequence ID" value="NZ_LS483250.1"/>
</dbReference>
<dbReference type="InterPro" id="IPR017244">
    <property type="entry name" value="23SrRNA_methyltr_KL"/>
</dbReference>
<dbReference type="Proteomes" id="UP000250163">
    <property type="component" value="Chromosome MORIYA"/>
</dbReference>
<dbReference type="FunFam" id="3.40.50.150:FF:000039">
    <property type="entry name" value="Ribosomal RNA large subunit methyltransferase K/L"/>
    <property type="match status" value="1"/>
</dbReference>
<keyword evidence="3 7" id="KW-0489">Methyltransferase</keyword>
<comment type="function">
    <text evidence="7">Specifically methylates the guanine in position 2445 (m2G2445) and the guanine in position 2069 (m7G2069) of 23S rRNA.</text>
</comment>
<dbReference type="PROSITE" id="PS51165">
    <property type="entry name" value="THUMP"/>
    <property type="match status" value="1"/>
</dbReference>
<evidence type="ECO:0000259" key="9">
    <source>
        <dbReference type="PROSITE" id="PS51165"/>
    </source>
</evidence>
<comment type="catalytic activity">
    <reaction evidence="7">
        <text>guanosine(2445) in 23S rRNA + S-adenosyl-L-methionine = N(2)-methylguanosine(2445) in 23S rRNA + S-adenosyl-L-homocysteine + H(+)</text>
        <dbReference type="Rhea" id="RHEA:42740"/>
        <dbReference type="Rhea" id="RHEA-COMP:10215"/>
        <dbReference type="Rhea" id="RHEA-COMP:10216"/>
        <dbReference type="ChEBI" id="CHEBI:15378"/>
        <dbReference type="ChEBI" id="CHEBI:57856"/>
        <dbReference type="ChEBI" id="CHEBI:59789"/>
        <dbReference type="ChEBI" id="CHEBI:74269"/>
        <dbReference type="ChEBI" id="CHEBI:74481"/>
        <dbReference type="EC" id="2.1.1.173"/>
    </reaction>
</comment>
<evidence type="ECO:0000256" key="6">
    <source>
        <dbReference type="ARBA" id="ARBA00022884"/>
    </source>
</evidence>
<comment type="subcellular location">
    <subcellularLocation>
        <location evidence="7">Cytoplasm</location>
    </subcellularLocation>
</comment>
<dbReference type="SUPFAM" id="SSF53335">
    <property type="entry name" value="S-adenosyl-L-methionine-dependent methyltransferases"/>
    <property type="match status" value="2"/>
</dbReference>
<keyword evidence="5 7" id="KW-0949">S-adenosyl-L-methionine</keyword>
<dbReference type="PANTHER" id="PTHR47313:SF1">
    <property type="entry name" value="RIBOSOMAL RNA LARGE SUBUNIT METHYLTRANSFERASE K_L"/>
    <property type="match status" value="1"/>
</dbReference>
<dbReference type="OrthoDB" id="9809404at2"/>
<comment type="similarity">
    <text evidence="7">Belongs to the methyltransferase superfamily. RlmKL family.</text>
</comment>
<dbReference type="GO" id="GO:0052915">
    <property type="term" value="F:23S rRNA (guanine(2445)-N(2))-methyltransferase activity"/>
    <property type="evidence" value="ECO:0007669"/>
    <property type="project" value="UniProtKB-UniRule"/>
</dbReference>
<accession>A0A330LSX9</accession>
<keyword evidence="2 7" id="KW-0698">rRNA processing</keyword>
<dbReference type="InterPro" id="IPR019614">
    <property type="entry name" value="SAM-dep_methyl-trfase"/>
</dbReference>
<dbReference type="Gene3D" id="3.40.50.150">
    <property type="entry name" value="Vaccinia Virus protein VP39"/>
    <property type="match status" value="2"/>
</dbReference>
<dbReference type="Pfam" id="PF22020">
    <property type="entry name" value="RlmL_1st"/>
    <property type="match status" value="1"/>
</dbReference>
<dbReference type="GO" id="GO:0003723">
    <property type="term" value="F:RNA binding"/>
    <property type="evidence" value="ECO:0007669"/>
    <property type="project" value="UniProtKB-UniRule"/>
</dbReference>
<dbReference type="EC" id="2.1.1.264" evidence="7"/>
<dbReference type="GO" id="GO:0005737">
    <property type="term" value="C:cytoplasm"/>
    <property type="evidence" value="ECO:0007669"/>
    <property type="project" value="UniProtKB-SubCell"/>
</dbReference>
<dbReference type="InterPro" id="IPR004114">
    <property type="entry name" value="THUMP_dom"/>
</dbReference>
<dbReference type="PANTHER" id="PTHR47313">
    <property type="entry name" value="RIBOSOMAL RNA LARGE SUBUNIT METHYLTRANSFERASE K/L"/>
    <property type="match status" value="1"/>
</dbReference>
<dbReference type="EC" id="2.1.1.173" evidence="7"/>
<evidence type="ECO:0000256" key="4">
    <source>
        <dbReference type="ARBA" id="ARBA00022679"/>
    </source>
</evidence>
<dbReference type="SMART" id="SM00981">
    <property type="entry name" value="THUMP"/>
    <property type="match status" value="1"/>
</dbReference>
<dbReference type="PIRSF" id="PIRSF037618">
    <property type="entry name" value="RNA_Mtase_bacteria_prd"/>
    <property type="match status" value="1"/>
</dbReference>
<reference evidence="11" key="1">
    <citation type="submission" date="2018-05" db="EMBL/GenBank/DDBJ databases">
        <authorList>
            <person name="Cea G.-C."/>
            <person name="William W."/>
        </authorList>
    </citation>
    <scope>NUCLEOTIDE SEQUENCE [LARGE SCALE GENOMIC DNA]</scope>
    <source>
        <strain evidence="11">DB21MT 5</strain>
    </source>
</reference>
<dbReference type="KEGG" id="mya:MORIYA_0737"/>
<name>A0A330LSX9_9GAMM</name>
<keyword evidence="6 8" id="KW-0694">RNA-binding</keyword>
<evidence type="ECO:0000256" key="5">
    <source>
        <dbReference type="ARBA" id="ARBA00022691"/>
    </source>
</evidence>
<dbReference type="InterPro" id="IPR029063">
    <property type="entry name" value="SAM-dependent_MTases_sf"/>
</dbReference>
<sequence>MTTLNTYFASSPKGLELLLKEELIELGAQDCRETMAGVSFKSTQLTAYKICLWSRLASRVTLQLKTFKIFDVLDLYLAVTGMHWDKIFGIDKTFAVSCSGTNDSIRDTQFGALKVKDGIVDRFNKSMNDRPNVAKNDPDVRIHLHIRREEATLSLDLCGNGLHQRGYRQGTGAAPLKENLAAAIIKRSGYTDGLLVDPMCGSATLLIEAALMALKVPAGILRSRYCFQQLNDFDQSGWEELVAQAKYQARKNIANSDLKIYGFDKSWRVLDQAKANVRAAGLEHIIELETGDAKNLVNDYTSEGTLICNPPYGERMGEQPELIVLHQVLGERLKSEFAGWNVAFFSSSPDLLSRLGMRANKQYKLFNGALECFLKIYQISSIARQAKAHVETQMTPGFADDFRNRLKKNIKQLTKWAKKEQVNCYRLYDADLPDYNAAIDLYDDWIIVQEYKAPKDVPEQKAKQRIMDIVAVTLEVTGIDPNKLVLKVRQKQKGANQYQKLQQVKSVFTVSEYGAQFEVNMKDYLDTGLFIDHRLTRRMLGQMSAGKRFLNLFSYTGSASVHAILGGAESSVTVDMSNTYLDWARRNFALNNISMRKHEVVQADCLAWLARCEDKFDLIFIDPPTFSNSKRMEDSFDVERDHIQLFTWLENILSARGEIIFSNNKRNFKLDFEGLEKLGLKATNITEKNRSKDFARNKNISNCWLVERVA</sequence>
<evidence type="ECO:0000313" key="11">
    <source>
        <dbReference type="Proteomes" id="UP000250163"/>
    </source>
</evidence>
<dbReference type="EMBL" id="LS483250">
    <property type="protein sequence ID" value="SQD77215.1"/>
    <property type="molecule type" value="Genomic_DNA"/>
</dbReference>
<dbReference type="GO" id="GO:0070043">
    <property type="term" value="F:rRNA (guanine-N7-)-methyltransferase activity"/>
    <property type="evidence" value="ECO:0007669"/>
    <property type="project" value="UniProtKB-UniRule"/>
</dbReference>
<dbReference type="InterPro" id="IPR054170">
    <property type="entry name" value="RlmL_1st"/>
</dbReference>
<dbReference type="InterPro" id="IPR000241">
    <property type="entry name" value="RlmKL-like_Mtase"/>
</dbReference>
<evidence type="ECO:0000256" key="1">
    <source>
        <dbReference type="ARBA" id="ARBA00022490"/>
    </source>
</evidence>
<dbReference type="NCBIfam" id="NF008748">
    <property type="entry name" value="PRK11783.1"/>
    <property type="match status" value="1"/>
</dbReference>
<dbReference type="CDD" id="cd02440">
    <property type="entry name" value="AdoMet_MTases"/>
    <property type="match status" value="1"/>
</dbReference>
<evidence type="ECO:0000256" key="8">
    <source>
        <dbReference type="PROSITE-ProRule" id="PRU00529"/>
    </source>
</evidence>
<dbReference type="Pfam" id="PF01170">
    <property type="entry name" value="UPF0020"/>
    <property type="match status" value="1"/>
</dbReference>
<evidence type="ECO:0000256" key="2">
    <source>
        <dbReference type="ARBA" id="ARBA00022552"/>
    </source>
</evidence>
<dbReference type="Pfam" id="PF10672">
    <property type="entry name" value="Methyltrans_SAM"/>
    <property type="match status" value="1"/>
</dbReference>
<keyword evidence="4 7" id="KW-0808">Transferase</keyword>